<evidence type="ECO:0000256" key="14">
    <source>
        <dbReference type="ARBA" id="ARBA00034726"/>
    </source>
</evidence>
<dbReference type="Gene3D" id="1.10.150.20">
    <property type="entry name" value="5' to 3' exonuclease, C-terminal subdomain"/>
    <property type="match status" value="1"/>
</dbReference>
<evidence type="ECO:0000256" key="4">
    <source>
        <dbReference type="ARBA" id="ARBA00022722"/>
    </source>
</evidence>
<evidence type="ECO:0000256" key="2">
    <source>
        <dbReference type="ARBA" id="ARBA00022553"/>
    </source>
</evidence>
<evidence type="ECO:0000256" key="16">
    <source>
        <dbReference type="SAM" id="Coils"/>
    </source>
</evidence>
<feature type="coiled-coil region" evidence="16">
    <location>
        <begin position="100"/>
        <end position="127"/>
    </location>
</feature>
<dbReference type="WBParaSite" id="PgR044_g071_t01">
    <property type="protein sequence ID" value="PgR044_g071_t01"/>
    <property type="gene ID" value="PgR044_g071"/>
</dbReference>
<dbReference type="GO" id="GO:0030145">
    <property type="term" value="F:manganese ion binding"/>
    <property type="evidence" value="ECO:0007669"/>
    <property type="project" value="TreeGrafter"/>
</dbReference>
<dbReference type="GO" id="GO:0006284">
    <property type="term" value="P:base-excision repair"/>
    <property type="evidence" value="ECO:0007669"/>
    <property type="project" value="UniProtKB-UniRule"/>
</dbReference>
<comment type="function">
    <text evidence="15">Structure-specific nuclease with 5'-flap endonuclease and 5'-3' exonuclease activities involved in DNA replication and repair. During DNA replication, cleaves the 5'-overhanging flap structure that is generated by displacement synthesis when DNA polymerase encounters the 5'-end of a downstream Okazaki fragment. It enters the flap from the 5'-end and then tracks to cleave the flap base, leaving a nick for ligation. Also involved in the long patch base excision repair (LP-BER) pathway, by cleaving within the apurinic/apyrimidinic (AP) site-terminated flap. Acts as a genome stabilization factor that prevents flaps from equilibrating into structures that lead to duplications and deletions. Also possesses 5'-3' exonuclease activity on nicked or gapped double-stranded DNA, and exhibits RNase H activity. Also involved in replication and repair of rDNA and in repairing mitochondrial DNA.</text>
</comment>
<evidence type="ECO:0000259" key="19">
    <source>
        <dbReference type="SMART" id="SM00485"/>
    </source>
</evidence>
<evidence type="ECO:0000256" key="17">
    <source>
        <dbReference type="SAM" id="MobiDB-lite"/>
    </source>
</evidence>
<organism evidence="20 21">
    <name type="scientific">Parascaris univalens</name>
    <name type="common">Nematode worm</name>
    <dbReference type="NCBI Taxonomy" id="6257"/>
    <lineage>
        <taxon>Eukaryota</taxon>
        <taxon>Metazoa</taxon>
        <taxon>Ecdysozoa</taxon>
        <taxon>Nematoda</taxon>
        <taxon>Chromadorea</taxon>
        <taxon>Rhabditida</taxon>
        <taxon>Spirurina</taxon>
        <taxon>Ascaridomorpha</taxon>
        <taxon>Ascaridoidea</taxon>
        <taxon>Ascarididae</taxon>
        <taxon>Parascaris</taxon>
    </lineage>
</organism>
<dbReference type="InterPro" id="IPR036279">
    <property type="entry name" value="5-3_exonuclease_C_sf"/>
</dbReference>
<evidence type="ECO:0000313" key="21">
    <source>
        <dbReference type="WBParaSite" id="PgR044_g071_t01"/>
    </source>
</evidence>
<dbReference type="CDD" id="cd09907">
    <property type="entry name" value="H3TH_FEN1-Euk"/>
    <property type="match status" value="1"/>
</dbReference>
<dbReference type="PROSITE" id="PS00841">
    <property type="entry name" value="XPG_1"/>
    <property type="match status" value="1"/>
</dbReference>
<dbReference type="GO" id="GO:0043137">
    <property type="term" value="P:DNA replication, removal of RNA primer"/>
    <property type="evidence" value="ECO:0007669"/>
    <property type="project" value="UniProtKB-UniRule"/>
</dbReference>
<evidence type="ECO:0000256" key="11">
    <source>
        <dbReference type="ARBA" id="ARBA00023128"/>
    </source>
</evidence>
<keyword evidence="11 15" id="KW-0496">Mitochondrion</keyword>
<evidence type="ECO:0000256" key="10">
    <source>
        <dbReference type="ARBA" id="ARBA00022842"/>
    </source>
</evidence>
<keyword evidence="10 15" id="KW-0460">Magnesium</keyword>
<keyword evidence="2 15" id="KW-0597">Phosphoprotein</keyword>
<comment type="subcellular location">
    <subcellularLocation>
        <location evidence="1 15">Mitochondrion</location>
    </subcellularLocation>
    <subcellularLocation>
        <location evidence="15">Nucleus</location>
        <location evidence="15">Nucleolus</location>
    </subcellularLocation>
    <subcellularLocation>
        <location evidence="15">Nucleus</location>
        <location evidence="15">Nucleoplasm</location>
    </subcellularLocation>
    <text evidence="15">Resides mostly in the nucleoli and relocalizes to the nucleoplasm upon DNA damage.</text>
</comment>
<dbReference type="FunFam" id="3.40.50.1010:FF:000003">
    <property type="entry name" value="Flap endonuclease 1"/>
    <property type="match status" value="1"/>
</dbReference>
<protein>
    <recommendedName>
        <fullName evidence="15">Flap endonuclease 1</fullName>
        <shortName evidence="15">FEN-1</shortName>
        <ecNumber evidence="15">3.1.-.-</ecNumber>
    </recommendedName>
    <alternativeName>
        <fullName evidence="15">Flap structure-specific endonuclease 1</fullName>
    </alternativeName>
</protein>
<sequence>RYIMGIKDLSKVIGDHSPSSVKLNDIKNYFGRVVAIDASMSLYQFLIAVRQGGNQLQDESGETTSHLMGMFYRTVRMITNGIKPVYVFDGKPPEMKFEELEKRTERRVEAEKQLAEAKEKGDAMAVEKFERRLVKVTKDQNEEAKRLLRLMGVPVFDAPCEAEAQCAELVRAGKVFAAATEDMDALAFGSKRLLRQLTASEAKKLPVKEINLEQVLKDFEMDMPQFVDLCILLGCDYTKTIRGIGPKKAFELIQKHKTIENVLNNIDTEKYPVPENWQYREARRLFMNPEITNCEDINLQWSKPDTEEIVKYLCGEKNFNEERVRSSLVRMEKGRQSAQQGRIDSFFAVSSNKKSEPTTTKRKAVDEKCKQKDLKKRGASLAKKLKK</sequence>
<dbReference type="CDD" id="cd09867">
    <property type="entry name" value="PIN_FEN1"/>
    <property type="match status" value="1"/>
</dbReference>
<feature type="compositionally biased region" description="Basic residues" evidence="17">
    <location>
        <begin position="373"/>
        <end position="387"/>
    </location>
</feature>
<dbReference type="InterPro" id="IPR006084">
    <property type="entry name" value="XPG/Rad2"/>
</dbReference>
<dbReference type="PANTHER" id="PTHR11081:SF9">
    <property type="entry name" value="FLAP ENDONUCLEASE 1"/>
    <property type="match status" value="1"/>
</dbReference>
<dbReference type="PANTHER" id="PTHR11081">
    <property type="entry name" value="FLAP ENDONUCLEASE FAMILY MEMBER"/>
    <property type="match status" value="1"/>
</dbReference>
<evidence type="ECO:0000256" key="6">
    <source>
        <dbReference type="ARBA" id="ARBA00022759"/>
    </source>
</evidence>
<evidence type="ECO:0000256" key="15">
    <source>
        <dbReference type="HAMAP-Rule" id="MF_03140"/>
    </source>
</evidence>
<dbReference type="InterPro" id="IPR008918">
    <property type="entry name" value="HhH2"/>
</dbReference>
<evidence type="ECO:0000256" key="8">
    <source>
        <dbReference type="ARBA" id="ARBA00022801"/>
    </source>
</evidence>
<keyword evidence="7 15" id="KW-0227">DNA damage</keyword>
<evidence type="ECO:0000256" key="5">
    <source>
        <dbReference type="ARBA" id="ARBA00022723"/>
    </source>
</evidence>
<keyword evidence="8 15" id="KW-0378">Hydrolase</keyword>
<dbReference type="AlphaFoldDB" id="A0A915BLT3"/>
<evidence type="ECO:0000256" key="13">
    <source>
        <dbReference type="ARBA" id="ARBA00023242"/>
    </source>
</evidence>
<dbReference type="GO" id="GO:0005730">
    <property type="term" value="C:nucleolus"/>
    <property type="evidence" value="ECO:0007669"/>
    <property type="project" value="UniProtKB-SubCell"/>
</dbReference>
<dbReference type="InterPro" id="IPR006086">
    <property type="entry name" value="XPG-I_dom"/>
</dbReference>
<evidence type="ECO:0000313" key="20">
    <source>
        <dbReference type="Proteomes" id="UP000887569"/>
    </source>
</evidence>
<feature type="domain" description="XPG N-terminal" evidence="19">
    <location>
        <begin position="4"/>
        <end position="110"/>
    </location>
</feature>
<dbReference type="SMART" id="SM00484">
    <property type="entry name" value="XPGI"/>
    <property type="match status" value="1"/>
</dbReference>
<dbReference type="InterPro" id="IPR023426">
    <property type="entry name" value="Flap_endonuc"/>
</dbReference>
<dbReference type="GO" id="GO:0000287">
    <property type="term" value="F:magnesium ion binding"/>
    <property type="evidence" value="ECO:0007669"/>
    <property type="project" value="UniProtKB-UniRule"/>
</dbReference>
<dbReference type="GO" id="GO:0003677">
    <property type="term" value="F:DNA binding"/>
    <property type="evidence" value="ECO:0007669"/>
    <property type="project" value="UniProtKB-UniRule"/>
</dbReference>
<evidence type="ECO:0000256" key="7">
    <source>
        <dbReference type="ARBA" id="ARBA00022763"/>
    </source>
</evidence>
<comment type="cofactor">
    <cofactor evidence="15">
        <name>Mg(2+)</name>
        <dbReference type="ChEBI" id="CHEBI:18420"/>
    </cofactor>
    <text evidence="15">Binds 2 magnesium ions per subunit. They probably participate in the reaction catalyzed by the enzyme. May bind an additional third magnesium ion after substrate binding.</text>
</comment>
<proteinExistence type="inferred from homology"/>
<keyword evidence="13 15" id="KW-0539">Nucleus</keyword>
<comment type="similarity">
    <text evidence="14 15">Belongs to the XPG/RAD2 endonuclease family. FEN1 subfamily.</text>
</comment>
<dbReference type="GO" id="GO:0005739">
    <property type="term" value="C:mitochondrion"/>
    <property type="evidence" value="ECO:0007669"/>
    <property type="project" value="UniProtKB-SubCell"/>
</dbReference>
<feature type="region of interest" description="Disordered" evidence="17">
    <location>
        <begin position="346"/>
        <end position="387"/>
    </location>
</feature>
<dbReference type="PRINTS" id="PR00853">
    <property type="entry name" value="XPGRADSUPER"/>
</dbReference>
<keyword evidence="6 15" id="KW-0255">Endonuclease</keyword>
<dbReference type="GO" id="GO:0004523">
    <property type="term" value="F:RNA-DNA hybrid ribonuclease activity"/>
    <property type="evidence" value="ECO:0007669"/>
    <property type="project" value="TreeGrafter"/>
</dbReference>
<evidence type="ECO:0000256" key="12">
    <source>
        <dbReference type="ARBA" id="ARBA00023204"/>
    </source>
</evidence>
<dbReference type="EC" id="3.1.-.-" evidence="15"/>
<evidence type="ECO:0000256" key="1">
    <source>
        <dbReference type="ARBA" id="ARBA00004173"/>
    </source>
</evidence>
<dbReference type="SUPFAM" id="SSF88723">
    <property type="entry name" value="PIN domain-like"/>
    <property type="match status" value="1"/>
</dbReference>
<keyword evidence="16" id="KW-0175">Coiled coil</keyword>
<keyword evidence="3 15" id="KW-0235">DNA replication</keyword>
<reference evidence="21" key="1">
    <citation type="submission" date="2022-11" db="UniProtKB">
        <authorList>
            <consortium name="WormBaseParasite"/>
        </authorList>
    </citation>
    <scope>IDENTIFICATION</scope>
</reference>
<evidence type="ECO:0000256" key="3">
    <source>
        <dbReference type="ARBA" id="ARBA00022705"/>
    </source>
</evidence>
<dbReference type="SUPFAM" id="SSF47807">
    <property type="entry name" value="5' to 3' exonuclease, C-terminal subdomain"/>
    <property type="match status" value="1"/>
</dbReference>
<dbReference type="InterPro" id="IPR006085">
    <property type="entry name" value="XPG_DNA_repair_N"/>
</dbReference>
<keyword evidence="5 15" id="KW-0479">Metal-binding</keyword>
<dbReference type="GO" id="GO:0008409">
    <property type="term" value="F:5'-3' exonuclease activity"/>
    <property type="evidence" value="ECO:0007669"/>
    <property type="project" value="UniProtKB-UniRule"/>
</dbReference>
<keyword evidence="9 15" id="KW-0269">Exonuclease</keyword>
<dbReference type="InterPro" id="IPR019974">
    <property type="entry name" value="XPG_CS"/>
</dbReference>
<name>A0A915BLT3_PARUN</name>
<dbReference type="SMART" id="SM00279">
    <property type="entry name" value="HhH2"/>
    <property type="match status" value="1"/>
</dbReference>
<dbReference type="Proteomes" id="UP000887569">
    <property type="component" value="Unplaced"/>
</dbReference>
<keyword evidence="12 15" id="KW-0234">DNA repair</keyword>
<keyword evidence="4 15" id="KW-0540">Nuclease</keyword>
<keyword evidence="20" id="KW-1185">Reference proteome</keyword>
<evidence type="ECO:0000256" key="9">
    <source>
        <dbReference type="ARBA" id="ARBA00022839"/>
    </source>
</evidence>
<feature type="domain" description="XPG-I" evidence="18">
    <location>
        <begin position="149"/>
        <end position="221"/>
    </location>
</feature>
<feature type="compositionally biased region" description="Basic and acidic residues" evidence="17">
    <location>
        <begin position="363"/>
        <end position="372"/>
    </location>
</feature>
<accession>A0A915BLT3</accession>
<dbReference type="HAMAP" id="MF_00614">
    <property type="entry name" value="Fen"/>
    <property type="match status" value="1"/>
</dbReference>
<dbReference type="Gene3D" id="3.40.50.1010">
    <property type="entry name" value="5'-nuclease"/>
    <property type="match status" value="1"/>
</dbReference>
<dbReference type="InterPro" id="IPR029060">
    <property type="entry name" value="PIN-like_dom_sf"/>
</dbReference>
<evidence type="ECO:0000259" key="18">
    <source>
        <dbReference type="SMART" id="SM00484"/>
    </source>
</evidence>
<dbReference type="SMART" id="SM00485">
    <property type="entry name" value="XPGN"/>
    <property type="match status" value="1"/>
</dbReference>
<dbReference type="Pfam" id="PF00867">
    <property type="entry name" value="XPG_I"/>
    <property type="match status" value="1"/>
</dbReference>
<dbReference type="Pfam" id="PF00752">
    <property type="entry name" value="XPG_N"/>
    <property type="match status" value="1"/>
</dbReference>
<dbReference type="GO" id="GO:0017108">
    <property type="term" value="F:5'-flap endonuclease activity"/>
    <property type="evidence" value="ECO:0007669"/>
    <property type="project" value="UniProtKB-UniRule"/>
</dbReference>
<dbReference type="FunFam" id="1.10.150.20:FF:000009">
    <property type="entry name" value="Flap endonuclease 1"/>
    <property type="match status" value="1"/>
</dbReference>
<dbReference type="GO" id="GO:0005654">
    <property type="term" value="C:nucleoplasm"/>
    <property type="evidence" value="ECO:0007669"/>
    <property type="project" value="UniProtKB-SubCell"/>
</dbReference>